<dbReference type="AlphaFoldDB" id="A0AAV2Q517"/>
<feature type="repeat" description="ANK" evidence="10">
    <location>
        <begin position="988"/>
        <end position="1011"/>
    </location>
</feature>
<name>A0AAV2Q517_MEGNR</name>
<gene>
    <name evidence="14" type="ORF">MNOR_LOCUS8634</name>
</gene>
<dbReference type="GO" id="GO:0032259">
    <property type="term" value="P:methylation"/>
    <property type="evidence" value="ECO:0007669"/>
    <property type="project" value="UniProtKB-KW"/>
</dbReference>
<dbReference type="PROSITE" id="PS51533">
    <property type="entry name" value="ADD"/>
    <property type="match status" value="1"/>
</dbReference>
<feature type="compositionally biased region" description="Polar residues" evidence="12">
    <location>
        <begin position="25"/>
        <end position="47"/>
    </location>
</feature>
<feature type="region of interest" description="Disordered" evidence="12">
    <location>
        <begin position="19"/>
        <end position="75"/>
    </location>
</feature>
<dbReference type="Gene3D" id="1.25.40.20">
    <property type="entry name" value="Ankyrin repeat-containing domain"/>
    <property type="match status" value="2"/>
</dbReference>
<feature type="compositionally biased region" description="Acidic residues" evidence="12">
    <location>
        <begin position="867"/>
        <end position="877"/>
    </location>
</feature>
<feature type="domain" description="PHD-type" evidence="13">
    <location>
        <begin position="242"/>
        <end position="375"/>
    </location>
</feature>
<feature type="compositionally biased region" description="Low complexity" evidence="12">
    <location>
        <begin position="48"/>
        <end position="66"/>
    </location>
</feature>
<keyword evidence="10" id="KW-0040">ANK repeat</keyword>
<evidence type="ECO:0000313" key="14">
    <source>
        <dbReference type="EMBL" id="CAL4071740.1"/>
    </source>
</evidence>
<dbReference type="EMBL" id="CAXKWB010004034">
    <property type="protein sequence ID" value="CAL4071740.1"/>
    <property type="molecule type" value="Genomic_DNA"/>
</dbReference>
<feature type="non-terminal residue" evidence="14">
    <location>
        <position position="1"/>
    </location>
</feature>
<organism evidence="14 15">
    <name type="scientific">Meganyctiphanes norvegica</name>
    <name type="common">Northern krill</name>
    <name type="synonym">Thysanopoda norvegica</name>
    <dbReference type="NCBI Taxonomy" id="48144"/>
    <lineage>
        <taxon>Eukaryota</taxon>
        <taxon>Metazoa</taxon>
        <taxon>Ecdysozoa</taxon>
        <taxon>Arthropoda</taxon>
        <taxon>Crustacea</taxon>
        <taxon>Multicrustacea</taxon>
        <taxon>Malacostraca</taxon>
        <taxon>Eumalacostraca</taxon>
        <taxon>Eucarida</taxon>
        <taxon>Euphausiacea</taxon>
        <taxon>Euphausiidae</taxon>
        <taxon>Meganyctiphanes</taxon>
    </lineage>
</organism>
<dbReference type="InterPro" id="IPR049554">
    <property type="entry name" value="DNMT3_ADD_PHD"/>
</dbReference>
<dbReference type="InterPro" id="IPR000313">
    <property type="entry name" value="PWWP_dom"/>
</dbReference>
<accession>A0AAV2Q517</accession>
<feature type="compositionally biased region" description="Low complexity" evidence="12">
    <location>
        <begin position="820"/>
        <end position="831"/>
    </location>
</feature>
<evidence type="ECO:0000256" key="6">
    <source>
        <dbReference type="ARBA" id="ARBA00022723"/>
    </source>
</evidence>
<keyword evidence="15" id="KW-1185">Reference proteome</keyword>
<dbReference type="EC" id="2.1.1.37" evidence="2"/>
<dbReference type="Proteomes" id="UP001497623">
    <property type="component" value="Unassembled WGS sequence"/>
</dbReference>
<comment type="similarity">
    <text evidence="11">Belongs to the class I-like SAM-binding methyltransferase superfamily. C5-methyltransferase family.</text>
</comment>
<dbReference type="InterPro" id="IPR011011">
    <property type="entry name" value="Znf_FYVE_PHD"/>
</dbReference>
<keyword evidence="3 11" id="KW-0489">Methyltransferase</keyword>
<evidence type="ECO:0000256" key="9">
    <source>
        <dbReference type="ARBA" id="ARBA00023242"/>
    </source>
</evidence>
<evidence type="ECO:0000256" key="10">
    <source>
        <dbReference type="PROSITE-ProRule" id="PRU00023"/>
    </source>
</evidence>
<dbReference type="Pfam" id="PF17980">
    <property type="entry name" value="ADD_DNMT3"/>
    <property type="match status" value="1"/>
</dbReference>
<evidence type="ECO:0000256" key="3">
    <source>
        <dbReference type="ARBA" id="ARBA00022603"/>
    </source>
</evidence>
<comment type="subcellular location">
    <subcellularLocation>
        <location evidence="1">Nucleus</location>
    </subcellularLocation>
</comment>
<feature type="compositionally biased region" description="Polar residues" evidence="12">
    <location>
        <begin position="881"/>
        <end position="892"/>
    </location>
</feature>
<dbReference type="PANTHER" id="PTHR23068:SF25">
    <property type="entry name" value="DNA (CYTOSINE-5)-METHYLTRANSFERASE DRM2"/>
    <property type="match status" value="1"/>
</dbReference>
<dbReference type="InterPro" id="IPR040552">
    <property type="entry name" value="DNMT3_ADD_GATA1-like"/>
</dbReference>
<dbReference type="InterPro" id="IPR025766">
    <property type="entry name" value="ADD"/>
</dbReference>
<evidence type="ECO:0000256" key="8">
    <source>
        <dbReference type="ARBA" id="ARBA00022833"/>
    </source>
</evidence>
<dbReference type="Gene3D" id="2.30.30.140">
    <property type="match status" value="1"/>
</dbReference>
<evidence type="ECO:0000256" key="2">
    <source>
        <dbReference type="ARBA" id="ARBA00011975"/>
    </source>
</evidence>
<proteinExistence type="inferred from homology"/>
<dbReference type="Gene3D" id="3.40.50.150">
    <property type="entry name" value="Vaccinia Virus protein VP39"/>
    <property type="match status" value="1"/>
</dbReference>
<evidence type="ECO:0000256" key="5">
    <source>
        <dbReference type="ARBA" id="ARBA00022691"/>
    </source>
</evidence>
<dbReference type="SMART" id="SM00248">
    <property type="entry name" value="ANK"/>
    <property type="match status" value="3"/>
</dbReference>
<sequence>RKQELVQVDVKKRVKSSIPEKRQITTDFQSRPGSSTETTKFAYSNIQSSSEESSLDSFSSEASSPEIPEERNHKEVSPSAYGALVWAQFENWRPSPAIIIDPNEVIEHPQNGNLCIFWLGYNQVGDISKKNTTDFVEHFSKHYAQRTSEQQYKRGVFQALQECHHRAGKKANLNIDSSNIKSLVLWAQKKFPLKEGQLKDLRTNAKSSLLSAYVSQYLSVIKKVETYSNVQEWNKKIDYLNEVRDNRRDVKLVCITCPDVELPVVAQHPIYEGGLCNTCKTDREFMNKNIEDEDKSNLCCVCMRPGKIVICSTCSNGYCESCIRLLVDSKEFRNVKKLDPWECYLHNDDDHIVGLMKKRANWEDNINILETPQLKVPIDETPDITSFMPKRKMKILSLYDGIGSGLVALHKLGIQVEKCYASEIDESAITVTSVQFDMDSINNKQQTELIHVGDVENYTKVLIKEQGPFDLLIGGSPCNDLANVNPRRRGLFDPESSGQLFFHYFRILKEIQSLQGSKTHLFWLFENVFHMPEKYKKQINIFLGCDPVVVDAQYFTAMRRKRNFWGNIPRMYDPLPSELLSNTPKLQNYLAKVRDRIAIVDQIKTVTSNNDCFKIGGNVECPIKQGDDLKMPMLRELEALFGFPNSWTDVGINNQERKAQLARSWCVQVIMHILNPLKKYFLTDDDISHTMPSVADGNYNKFCNKLSKKASNLHISPKQKNLILMAKKNKIQSNLESQSRLNSEESATSSMVDSAEFEQLQTNAQKLFKITSVTTLEENYKKENVEIIDLSDSEIEDMEIDTADKKSPSPPALNPRKRCPSTSPRTRTPSPNVMSSEQTMPLSNIAAPRPISPFPSISKCNENDSDSKEEEEDELPDLNDTSSESPASLKNYQSKEDHRMKSHRLGDSLPNNMSGINILSPEDISSKTNTLECTPIIETIIKSSFDVNKKINSRGETAMIKACMHNKLDEVRSLLLVPGIDVNIADNAGWTPLHEAALKNHVEIISLILDHTPPDISLRCNIAKKGGAGMTALHDAVDEGNKEAAILLLEYGGEQLLNIENEDGHKPHDLTKNESMKRLLESYEGKQGKMDDSPGIKLKTNLKKLRLSQNSHN</sequence>
<dbReference type="InterPro" id="IPR029063">
    <property type="entry name" value="SAM-dependent_MTases_sf"/>
</dbReference>
<dbReference type="Pfam" id="PF12796">
    <property type="entry name" value="Ank_2"/>
    <property type="match status" value="1"/>
</dbReference>
<dbReference type="PROSITE" id="PS50297">
    <property type="entry name" value="ANK_REP_REGION"/>
    <property type="match status" value="2"/>
</dbReference>
<dbReference type="InterPro" id="IPR036770">
    <property type="entry name" value="Ankyrin_rpt-contain_sf"/>
</dbReference>
<dbReference type="CDD" id="cd11725">
    <property type="entry name" value="ADDz_Dnmt3"/>
    <property type="match status" value="1"/>
</dbReference>
<dbReference type="SUPFAM" id="SSF57903">
    <property type="entry name" value="FYVE/PHD zinc finger"/>
    <property type="match status" value="1"/>
</dbReference>
<evidence type="ECO:0000256" key="7">
    <source>
        <dbReference type="ARBA" id="ARBA00022771"/>
    </source>
</evidence>
<evidence type="ECO:0000256" key="1">
    <source>
        <dbReference type="ARBA" id="ARBA00004123"/>
    </source>
</evidence>
<keyword evidence="7" id="KW-0863">Zinc-finger</keyword>
<dbReference type="GO" id="GO:0003886">
    <property type="term" value="F:DNA (cytosine-5-)-methyltransferase activity"/>
    <property type="evidence" value="ECO:0007669"/>
    <property type="project" value="UniProtKB-EC"/>
</dbReference>
<evidence type="ECO:0000313" key="15">
    <source>
        <dbReference type="Proteomes" id="UP001497623"/>
    </source>
</evidence>
<evidence type="ECO:0000259" key="13">
    <source>
        <dbReference type="PROSITE" id="PS51533"/>
    </source>
</evidence>
<dbReference type="GO" id="GO:0010468">
    <property type="term" value="P:regulation of gene expression"/>
    <property type="evidence" value="ECO:0007669"/>
    <property type="project" value="UniProtKB-ARBA"/>
</dbReference>
<keyword evidence="8" id="KW-0862">Zinc</keyword>
<reference evidence="14 15" key="1">
    <citation type="submission" date="2024-05" db="EMBL/GenBank/DDBJ databases">
        <authorList>
            <person name="Wallberg A."/>
        </authorList>
    </citation>
    <scope>NUCLEOTIDE SEQUENCE [LARGE SCALE GENOMIC DNA]</scope>
</reference>
<dbReference type="PANTHER" id="PTHR23068">
    <property type="entry name" value="DNA CYTOSINE-5- -METHYLTRANSFERASE 3-RELATED"/>
    <property type="match status" value="1"/>
</dbReference>
<dbReference type="PROSITE" id="PS51679">
    <property type="entry name" value="SAM_MT_C5"/>
    <property type="match status" value="1"/>
</dbReference>
<feature type="active site" evidence="11">
    <location>
        <position position="478"/>
    </location>
</feature>
<evidence type="ECO:0000256" key="4">
    <source>
        <dbReference type="ARBA" id="ARBA00022679"/>
    </source>
</evidence>
<evidence type="ECO:0000256" key="11">
    <source>
        <dbReference type="PROSITE-ProRule" id="PRU01016"/>
    </source>
</evidence>
<evidence type="ECO:0000256" key="12">
    <source>
        <dbReference type="SAM" id="MobiDB-lite"/>
    </source>
</evidence>
<keyword evidence="6" id="KW-0479">Metal-binding</keyword>
<keyword evidence="4 11" id="KW-0808">Transferase</keyword>
<feature type="compositionally biased region" description="Polar residues" evidence="12">
    <location>
        <begin position="734"/>
        <end position="752"/>
    </location>
</feature>
<dbReference type="SUPFAM" id="SSF53335">
    <property type="entry name" value="S-adenosyl-L-methionine-dependent methyltransferases"/>
    <property type="match status" value="1"/>
</dbReference>
<dbReference type="Pfam" id="PF00855">
    <property type="entry name" value="PWWP"/>
    <property type="match status" value="1"/>
</dbReference>
<dbReference type="InterPro" id="IPR050390">
    <property type="entry name" value="C5-Methyltransferase"/>
</dbReference>
<keyword evidence="9" id="KW-0539">Nucleus</keyword>
<dbReference type="Pfam" id="PF21255">
    <property type="entry name" value="DNMT3_ADD_GATA1-like"/>
    <property type="match status" value="1"/>
</dbReference>
<feature type="region of interest" description="Disordered" evidence="12">
    <location>
        <begin position="734"/>
        <end position="753"/>
    </location>
</feature>
<feature type="region of interest" description="Disordered" evidence="12">
    <location>
        <begin position="801"/>
        <end position="912"/>
    </location>
</feature>
<dbReference type="SUPFAM" id="SSF48403">
    <property type="entry name" value="Ankyrin repeat"/>
    <property type="match status" value="1"/>
</dbReference>
<feature type="repeat" description="ANK" evidence="10">
    <location>
        <begin position="954"/>
        <end position="987"/>
    </location>
</feature>
<feature type="compositionally biased region" description="Polar residues" evidence="12">
    <location>
        <begin position="832"/>
        <end position="842"/>
    </location>
</feature>
<dbReference type="GO" id="GO:0005634">
    <property type="term" value="C:nucleus"/>
    <property type="evidence" value="ECO:0007669"/>
    <property type="project" value="UniProtKB-SubCell"/>
</dbReference>
<keyword evidence="5 11" id="KW-0949">S-adenosyl-L-methionine</keyword>
<comment type="caution">
    <text evidence="14">The sequence shown here is derived from an EMBL/GenBank/DDBJ whole genome shotgun (WGS) entry which is preliminary data.</text>
</comment>
<dbReference type="InterPro" id="IPR001525">
    <property type="entry name" value="C5_MeTfrase"/>
</dbReference>
<dbReference type="GO" id="GO:0008270">
    <property type="term" value="F:zinc ion binding"/>
    <property type="evidence" value="ECO:0007669"/>
    <property type="project" value="UniProtKB-KW"/>
</dbReference>
<dbReference type="PROSITE" id="PS50088">
    <property type="entry name" value="ANK_REPEAT"/>
    <property type="match status" value="3"/>
</dbReference>
<dbReference type="Pfam" id="PF00145">
    <property type="entry name" value="DNA_methylase"/>
    <property type="match status" value="1"/>
</dbReference>
<dbReference type="SUPFAM" id="SSF63748">
    <property type="entry name" value="Tudor/PWWP/MBT"/>
    <property type="match status" value="1"/>
</dbReference>
<feature type="repeat" description="ANK" evidence="10">
    <location>
        <begin position="1028"/>
        <end position="1054"/>
    </location>
</feature>
<protein>
    <recommendedName>
        <fullName evidence="2">DNA (cytosine-5-)-methyltransferase</fullName>
        <ecNumber evidence="2">2.1.1.37</ecNumber>
    </recommendedName>
</protein>
<dbReference type="CDD" id="cd05835">
    <property type="entry name" value="PWWP_DNMT3"/>
    <property type="match status" value="1"/>
</dbReference>
<dbReference type="InterPro" id="IPR002110">
    <property type="entry name" value="Ankyrin_rpt"/>
</dbReference>